<name>D7BUJ6_STRBB</name>
<dbReference type="PATRIC" id="fig|749414.3.peg.69"/>
<gene>
    <name evidence="1" type="ordered locus">SBI_00066</name>
</gene>
<reference evidence="1 2" key="1">
    <citation type="journal article" date="2010" name="J. Bacteriol.">
        <title>Genome sequence of the milbemycin-producing bacterium Streptomyces bingchenggensis.</title>
        <authorList>
            <person name="Wang X.J."/>
            <person name="Yan Y.J."/>
            <person name="Zhang B."/>
            <person name="An J."/>
            <person name="Wang J.J."/>
            <person name="Tian J."/>
            <person name="Jiang L."/>
            <person name="Chen Y.H."/>
            <person name="Huang S.X."/>
            <person name="Yin M."/>
            <person name="Zhang J."/>
            <person name="Gao A.L."/>
            <person name="Liu C.X."/>
            <person name="Zhu Z.X."/>
            <person name="Xiang W.S."/>
        </authorList>
    </citation>
    <scope>NUCLEOTIDE SEQUENCE [LARGE SCALE GENOMIC DNA]</scope>
    <source>
        <strain evidence="1 2">BCW-1</strain>
    </source>
</reference>
<protein>
    <submittedName>
        <fullName evidence="1">Transposase</fullName>
    </submittedName>
</protein>
<dbReference type="KEGG" id="sbh:SBI_00066"/>
<accession>D7BUJ6</accession>
<dbReference type="eggNOG" id="COG3415">
    <property type="taxonomic scope" value="Bacteria"/>
</dbReference>
<evidence type="ECO:0000313" key="2">
    <source>
        <dbReference type="Proteomes" id="UP000000377"/>
    </source>
</evidence>
<dbReference type="EMBL" id="CP002047">
    <property type="protein sequence ID" value="ADI03187.1"/>
    <property type="molecule type" value="Genomic_DNA"/>
</dbReference>
<dbReference type="AlphaFoldDB" id="D7BUJ6"/>
<keyword evidence="2" id="KW-1185">Reference proteome</keyword>
<dbReference type="Proteomes" id="UP000000377">
    <property type="component" value="Chromosome"/>
</dbReference>
<organism evidence="1 2">
    <name type="scientific">Streptomyces bingchenggensis (strain BCW-1)</name>
    <dbReference type="NCBI Taxonomy" id="749414"/>
    <lineage>
        <taxon>Bacteria</taxon>
        <taxon>Bacillati</taxon>
        <taxon>Actinomycetota</taxon>
        <taxon>Actinomycetes</taxon>
        <taxon>Kitasatosporales</taxon>
        <taxon>Streptomycetaceae</taxon>
        <taxon>Streptomyces</taxon>
    </lineage>
</organism>
<proteinExistence type="predicted"/>
<evidence type="ECO:0000313" key="1">
    <source>
        <dbReference type="EMBL" id="ADI03187.1"/>
    </source>
</evidence>
<dbReference type="HOGENOM" id="CLU_3066527_0_0_11"/>
<sequence>MREVIHRIDEIGPACLDSRWAGCRPRLLGDDDEDFVVQTATTRPAKLGQSFTR</sequence>